<dbReference type="KEGG" id="egd:GS424_008135"/>
<evidence type="ECO:0000313" key="1">
    <source>
        <dbReference type="EMBL" id="QOS69793.1"/>
    </source>
</evidence>
<organism evidence="1 2">
    <name type="scientific">Eggerthella guodeyinii</name>
    <dbReference type="NCBI Taxonomy" id="2690837"/>
    <lineage>
        <taxon>Bacteria</taxon>
        <taxon>Bacillati</taxon>
        <taxon>Actinomycetota</taxon>
        <taxon>Coriobacteriia</taxon>
        <taxon>Eggerthellales</taxon>
        <taxon>Eggerthellaceae</taxon>
        <taxon>Eggerthella</taxon>
    </lineage>
</organism>
<dbReference type="PIRSF" id="PIRSF014422">
    <property type="entry name" value="UCP014422"/>
    <property type="match status" value="1"/>
</dbReference>
<sequence>MEKLPPIEKVYEALSAVADGRVTLHPDERQATVVSSNGAKAYTVAWSEDGSTYSSNDNATYWQGYAGYPVIAVLMEQGRLPLDRAVADGFAHVNWTELNERCRRDYARAVRAVVDERGLDAARAEAAARSVHDALAGLGLSVKRGSAKPPKSPKSSKPPKA</sequence>
<dbReference type="EMBL" id="CP063310">
    <property type="protein sequence ID" value="QOS69793.1"/>
    <property type="molecule type" value="Genomic_DNA"/>
</dbReference>
<dbReference type="Proteomes" id="UP000478463">
    <property type="component" value="Chromosome"/>
</dbReference>
<proteinExistence type="predicted"/>
<gene>
    <name evidence="1" type="ORF">GS424_008135</name>
</gene>
<dbReference type="InterPro" id="IPR016618">
    <property type="entry name" value="UCP014422"/>
</dbReference>
<name>A0A6L7IQT0_9ACTN</name>
<dbReference type="AlphaFoldDB" id="A0A6L7IQT0"/>
<accession>A0A6L7IQT0</accession>
<protein>
    <submittedName>
        <fullName evidence="1">Uncharacterized protein</fullName>
    </submittedName>
</protein>
<reference evidence="1 2" key="1">
    <citation type="submission" date="2020-10" db="EMBL/GenBank/DDBJ databases">
        <title>Eggerthella sp. nov., isolated from human feces.</title>
        <authorList>
            <person name="Yajun G."/>
        </authorList>
    </citation>
    <scope>NUCLEOTIDE SEQUENCE [LARGE SCALE GENOMIC DNA]</scope>
    <source>
        <strain evidence="1 2">HF-1101</strain>
    </source>
</reference>
<dbReference type="RefSeq" id="WP_160941618.1">
    <property type="nucleotide sequence ID" value="NZ_CP063310.1"/>
</dbReference>
<evidence type="ECO:0000313" key="2">
    <source>
        <dbReference type="Proteomes" id="UP000478463"/>
    </source>
</evidence>